<dbReference type="FunFam" id="3.40.50.300:FF:000174">
    <property type="entry name" value="HPr kinase/phosphorylase"/>
    <property type="match status" value="1"/>
</dbReference>
<keyword evidence="9 14" id="KW-0067">ATP-binding</keyword>
<dbReference type="AlphaFoldDB" id="A0A0C7R7S6"/>
<evidence type="ECO:0000256" key="13">
    <source>
        <dbReference type="ARBA" id="ARBA00047657"/>
    </source>
</evidence>
<dbReference type="PANTHER" id="PTHR30305:SF1">
    <property type="entry name" value="HPR KINASE_PHOSPHORYLASE"/>
    <property type="match status" value="1"/>
</dbReference>
<feature type="binding site" evidence="14">
    <location>
        <position position="208"/>
    </location>
    <ligand>
        <name>Mg(2+)</name>
        <dbReference type="ChEBI" id="CHEBI:18420"/>
    </ligand>
</feature>
<dbReference type="NCBIfam" id="TIGR00679">
    <property type="entry name" value="hpr-ser"/>
    <property type="match status" value="1"/>
</dbReference>
<comment type="similarity">
    <text evidence="3 14">Belongs to the HPrK/P family.</text>
</comment>
<comment type="subunit">
    <text evidence="14">Homohexamer.</text>
</comment>
<organism evidence="17 18">
    <name type="scientific">Paraclostridium sordellii</name>
    <name type="common">Clostridium sordellii</name>
    <dbReference type="NCBI Taxonomy" id="1505"/>
    <lineage>
        <taxon>Bacteria</taxon>
        <taxon>Bacillati</taxon>
        <taxon>Bacillota</taxon>
        <taxon>Clostridia</taxon>
        <taxon>Peptostreptococcales</taxon>
        <taxon>Peptostreptococcaceae</taxon>
        <taxon>Paraclostridium</taxon>
    </lineage>
</organism>
<dbReference type="SUPFAM" id="SSF75138">
    <property type="entry name" value="HprK N-terminal domain-like"/>
    <property type="match status" value="1"/>
</dbReference>
<keyword evidence="10 14" id="KW-0460">Magnesium</keyword>
<feature type="region of interest" description="Important for the catalytic mechanism of dephosphorylation" evidence="14">
    <location>
        <begin position="270"/>
        <end position="275"/>
    </location>
</feature>
<dbReference type="HAMAP" id="MF_01249">
    <property type="entry name" value="HPr_kinase"/>
    <property type="match status" value="1"/>
</dbReference>
<dbReference type="GO" id="GO:0004712">
    <property type="term" value="F:protein serine/threonine/tyrosine kinase activity"/>
    <property type="evidence" value="ECO:0007669"/>
    <property type="project" value="UniProtKB-UniRule"/>
</dbReference>
<keyword evidence="7 14" id="KW-0547">Nucleotide-binding</keyword>
<feature type="active site" evidence="14">
    <location>
        <position position="144"/>
    </location>
</feature>
<feature type="domain" description="HPr kinase/phosphorylase C-terminal" evidence="16">
    <location>
        <begin position="136"/>
        <end position="304"/>
    </location>
</feature>
<keyword evidence="12 14" id="KW-0119">Carbohydrate metabolism</keyword>
<comment type="catalytic activity">
    <reaction evidence="13 14">
        <text>[HPr protein]-O-phospho-L-serine + phosphate + H(+) = [HPr protein]-L-serine + diphosphate</text>
        <dbReference type="Rhea" id="RHEA:46604"/>
        <dbReference type="Rhea" id="RHEA-COMP:11602"/>
        <dbReference type="Rhea" id="RHEA-COMP:11603"/>
        <dbReference type="ChEBI" id="CHEBI:15378"/>
        <dbReference type="ChEBI" id="CHEBI:29999"/>
        <dbReference type="ChEBI" id="CHEBI:33019"/>
        <dbReference type="ChEBI" id="CHEBI:43474"/>
        <dbReference type="ChEBI" id="CHEBI:83421"/>
    </reaction>
</comment>
<proteinExistence type="inferred from homology"/>
<sequence length="314" mass="36139">MDSERSERPVTVRELVKDIGLDIIYMPDDVEYYVHYQDIHRPGLQFAGYFEHFTYDRIQIVGRTEYTYFSHMDEEIRRTVLDKFFSYEVPALIVTRGLTVNEDVIEMAKKHNRVVLATKRNTTRLINKLSNYLDSKLSPMTTIHGVLVDVFGVGVLIRGESSVGKSETALELIQRGHRLIADDAVEITKVDENILMGQSPEVLRHFMEIRGIGIIDVRSMYGIGAVKDSKVIDLVIRLESWNDTTYYDRLGLDKEYEEILGINIEKLVVPVKPGRNTSMILEVAAMNFRQKRMGYDSAKEFTKKLATLIDNKHK</sequence>
<comment type="domain">
    <text evidence="14">The Walker A ATP-binding motif also binds Pi and PPi.</text>
</comment>
<evidence type="ECO:0000313" key="18">
    <source>
        <dbReference type="Proteomes" id="UP000049127"/>
    </source>
</evidence>
<dbReference type="GO" id="GO:0000287">
    <property type="term" value="F:magnesium ion binding"/>
    <property type="evidence" value="ECO:0007669"/>
    <property type="project" value="UniProtKB-UniRule"/>
</dbReference>
<protein>
    <recommendedName>
        <fullName evidence="14">HPr kinase/phosphorylase</fullName>
        <shortName evidence="14">HPrK/P</shortName>
        <ecNumber evidence="14">2.7.11.-</ecNumber>
        <ecNumber evidence="14">2.7.4.-</ecNumber>
    </recommendedName>
    <alternativeName>
        <fullName evidence="14">HPr(Ser) kinase/phosphorylase</fullName>
    </alternativeName>
</protein>
<dbReference type="GO" id="GO:0000155">
    <property type="term" value="F:phosphorelay sensor kinase activity"/>
    <property type="evidence" value="ECO:0007669"/>
    <property type="project" value="InterPro"/>
</dbReference>
<comment type="cofactor">
    <cofactor evidence="2 14">
        <name>Mg(2+)</name>
        <dbReference type="ChEBI" id="CHEBI:18420"/>
    </cofactor>
</comment>
<dbReference type="PANTHER" id="PTHR30305">
    <property type="entry name" value="PROTEIN YJDM-RELATED"/>
    <property type="match status" value="1"/>
</dbReference>
<dbReference type="OrthoDB" id="9778803at2"/>
<evidence type="ECO:0000256" key="1">
    <source>
        <dbReference type="ARBA" id="ARBA00001120"/>
    </source>
</evidence>
<evidence type="ECO:0000313" key="17">
    <source>
        <dbReference type="EMBL" id="CEQ05025.1"/>
    </source>
</evidence>
<comment type="function">
    <text evidence="14">Catalyzes the ATP- as well as the pyrophosphate-dependent phosphorylation of a specific serine residue in HPr, a phosphocarrier protein of the phosphoenolpyruvate-dependent sugar phosphotransferase system (PTS). HprK/P also catalyzes the pyrophosphate-producing, inorganic phosphate-dependent dephosphorylation (phosphorolysis) of seryl-phosphorylated HPr (P-Ser-HPr). The two antagonistic activities of HprK/P are regulated by several intracellular metabolites, which change their concentration in response to the absence or presence of rapidly metabolisable carbon sources (glucose, fructose, etc.) in the growth medium. Therefore, by controlling the phosphorylation state of HPr, HPrK/P is a sensor enzyme that plays a major role in the regulation of carbon metabolism and sugar transport: it mediates carbon catabolite repression (CCR), and regulates PTS-catalyzed carbohydrate uptake and inducer exclusion.</text>
</comment>
<feature type="region of interest" description="Important for the catalytic mechanism of both phosphorylation and dephosphorylation" evidence="14">
    <location>
        <begin position="207"/>
        <end position="216"/>
    </location>
</feature>
<dbReference type="CDD" id="cd01918">
    <property type="entry name" value="HprK_C"/>
    <property type="match status" value="1"/>
</dbReference>
<dbReference type="EMBL" id="CEKZ01000022">
    <property type="protein sequence ID" value="CEQ05025.1"/>
    <property type="molecule type" value="Genomic_DNA"/>
</dbReference>
<evidence type="ECO:0000259" key="15">
    <source>
        <dbReference type="Pfam" id="PF02603"/>
    </source>
</evidence>
<feature type="active site" evidence="14">
    <location>
        <position position="249"/>
    </location>
</feature>
<feature type="binding site" evidence="14">
    <location>
        <position position="166"/>
    </location>
    <ligand>
        <name>Mg(2+)</name>
        <dbReference type="ChEBI" id="CHEBI:18420"/>
    </ligand>
</feature>
<evidence type="ECO:0000256" key="10">
    <source>
        <dbReference type="ARBA" id="ARBA00022842"/>
    </source>
</evidence>
<dbReference type="Pfam" id="PF02603">
    <property type="entry name" value="Hpr_kinase_N"/>
    <property type="match status" value="1"/>
</dbReference>
<dbReference type="SUPFAM" id="SSF53795">
    <property type="entry name" value="PEP carboxykinase-like"/>
    <property type="match status" value="1"/>
</dbReference>
<dbReference type="GO" id="GO:0005524">
    <property type="term" value="F:ATP binding"/>
    <property type="evidence" value="ECO:0007669"/>
    <property type="project" value="UniProtKB-UniRule"/>
</dbReference>
<evidence type="ECO:0000256" key="6">
    <source>
        <dbReference type="ARBA" id="ARBA00022723"/>
    </source>
</evidence>
<evidence type="ECO:0000256" key="8">
    <source>
        <dbReference type="ARBA" id="ARBA00022777"/>
    </source>
</evidence>
<comment type="miscellaneous">
    <text evidence="14">Both phosphorylation and phosphorolysis are carried out by the same active site and suggest a common mechanism for both reactions.</text>
</comment>
<dbReference type="GO" id="GO:0006109">
    <property type="term" value="P:regulation of carbohydrate metabolic process"/>
    <property type="evidence" value="ECO:0007669"/>
    <property type="project" value="UniProtKB-UniRule"/>
</dbReference>
<evidence type="ECO:0000259" key="16">
    <source>
        <dbReference type="Pfam" id="PF07475"/>
    </source>
</evidence>
<dbReference type="InterPro" id="IPR028979">
    <property type="entry name" value="Ser_kin/Pase_Hpr-like_N_sf"/>
</dbReference>
<dbReference type="InterPro" id="IPR011104">
    <property type="entry name" value="Hpr_kin/Pase_C"/>
</dbReference>
<feature type="domain" description="HPr(Ser) kinase/phosphorylase N-terminal" evidence="15">
    <location>
        <begin position="10"/>
        <end position="133"/>
    </location>
</feature>
<comment type="caution">
    <text evidence="14">Lacks conserved residue(s) required for the propagation of feature annotation.</text>
</comment>
<reference evidence="17 18" key="1">
    <citation type="submission" date="2015-01" db="EMBL/GenBank/DDBJ databases">
        <authorList>
            <person name="Aslett A.Martin."/>
            <person name="De Silva Nishadi"/>
        </authorList>
    </citation>
    <scope>NUCLEOTIDE SEQUENCE [LARGE SCALE GENOMIC DNA]</scope>
    <source>
        <strain evidence="17 18">R28058</strain>
    </source>
</reference>
<evidence type="ECO:0000256" key="14">
    <source>
        <dbReference type="HAMAP-Rule" id="MF_01249"/>
    </source>
</evidence>
<dbReference type="EC" id="2.7.4.-" evidence="14"/>
<feature type="active site" evidence="14">
    <location>
        <position position="165"/>
    </location>
</feature>
<dbReference type="InterPro" id="IPR027417">
    <property type="entry name" value="P-loop_NTPase"/>
</dbReference>
<evidence type="ECO:0000256" key="5">
    <source>
        <dbReference type="ARBA" id="ARBA00022679"/>
    </source>
</evidence>
<keyword evidence="11 14" id="KW-0511">Multifunctional enzyme</keyword>
<evidence type="ECO:0000256" key="9">
    <source>
        <dbReference type="ARBA" id="ARBA00022840"/>
    </source>
</evidence>
<keyword evidence="5 14" id="KW-0808">Transferase</keyword>
<keyword evidence="4 14" id="KW-0723">Serine/threonine-protein kinase</keyword>
<evidence type="ECO:0000256" key="2">
    <source>
        <dbReference type="ARBA" id="ARBA00001946"/>
    </source>
</evidence>
<dbReference type="GO" id="GO:0004674">
    <property type="term" value="F:protein serine/threonine kinase activity"/>
    <property type="evidence" value="ECO:0007669"/>
    <property type="project" value="UniProtKB-KW"/>
</dbReference>
<evidence type="ECO:0000256" key="3">
    <source>
        <dbReference type="ARBA" id="ARBA00006883"/>
    </source>
</evidence>
<dbReference type="InterPro" id="IPR003755">
    <property type="entry name" value="HPr(Ser)_kin/Pase"/>
</dbReference>
<dbReference type="Gene3D" id="3.40.50.300">
    <property type="entry name" value="P-loop containing nucleotide triphosphate hydrolases"/>
    <property type="match status" value="1"/>
</dbReference>
<name>A0A0C7R7S6_PARSO</name>
<evidence type="ECO:0000256" key="12">
    <source>
        <dbReference type="ARBA" id="ARBA00023277"/>
    </source>
</evidence>
<evidence type="ECO:0000256" key="7">
    <source>
        <dbReference type="ARBA" id="ARBA00022741"/>
    </source>
</evidence>
<feature type="active site" description="Proton acceptor; for phosphorylation activity. Proton donor; for dephosphorylation activity" evidence="14">
    <location>
        <position position="183"/>
    </location>
</feature>
<keyword evidence="8 14" id="KW-0418">Kinase</keyword>
<dbReference type="InterPro" id="IPR011126">
    <property type="entry name" value="Hpr_kin/Pase_Hpr_N"/>
</dbReference>
<dbReference type="RefSeq" id="WP_055343012.1">
    <property type="nucleotide sequence ID" value="NZ_CDNI01000022.1"/>
</dbReference>
<gene>
    <name evidence="14 17" type="primary">hprK</name>
    <name evidence="17" type="ORF">R28058_27421</name>
</gene>
<dbReference type="Gene3D" id="3.40.1390.20">
    <property type="entry name" value="HprK N-terminal domain-like"/>
    <property type="match status" value="1"/>
</dbReference>
<comment type="catalytic activity">
    <reaction evidence="1 14">
        <text>[HPr protein]-L-serine + ATP = [HPr protein]-O-phospho-L-serine + ADP + H(+)</text>
        <dbReference type="Rhea" id="RHEA:46600"/>
        <dbReference type="Rhea" id="RHEA-COMP:11602"/>
        <dbReference type="Rhea" id="RHEA-COMP:11603"/>
        <dbReference type="ChEBI" id="CHEBI:15378"/>
        <dbReference type="ChEBI" id="CHEBI:29999"/>
        <dbReference type="ChEBI" id="CHEBI:30616"/>
        <dbReference type="ChEBI" id="CHEBI:83421"/>
        <dbReference type="ChEBI" id="CHEBI:456216"/>
    </reaction>
</comment>
<dbReference type="Proteomes" id="UP000049127">
    <property type="component" value="Unassembled WGS sequence"/>
</dbReference>
<accession>A0A0C7R7S6</accession>
<evidence type="ECO:0000256" key="4">
    <source>
        <dbReference type="ARBA" id="ARBA00022527"/>
    </source>
</evidence>
<keyword evidence="6 14" id="KW-0479">Metal-binding</keyword>
<dbReference type="EC" id="2.7.11.-" evidence="14"/>
<evidence type="ECO:0000256" key="11">
    <source>
        <dbReference type="ARBA" id="ARBA00023268"/>
    </source>
</evidence>
<dbReference type="Pfam" id="PF07475">
    <property type="entry name" value="Hpr_kinase_C"/>
    <property type="match status" value="1"/>
</dbReference>